<dbReference type="AlphaFoldDB" id="A0A3A5MDC0"/>
<dbReference type="InterPro" id="IPR054613">
    <property type="entry name" value="Peptidase_S78_dom"/>
</dbReference>
<dbReference type="NCBIfam" id="TIGR01543">
    <property type="entry name" value="proheadase_HK97"/>
    <property type="match status" value="1"/>
</dbReference>
<evidence type="ECO:0000313" key="6">
    <source>
        <dbReference type="EMBL" id="RJT88120.1"/>
    </source>
</evidence>
<dbReference type="InterPro" id="IPR006433">
    <property type="entry name" value="Prohead_protease"/>
</dbReference>
<evidence type="ECO:0000256" key="1">
    <source>
        <dbReference type="ARBA" id="ARBA00022612"/>
    </source>
</evidence>
<dbReference type="EMBL" id="QZVS01000085">
    <property type="protein sequence ID" value="RJT88120.1"/>
    <property type="molecule type" value="Genomic_DNA"/>
</dbReference>
<accession>A0A3A5MDC0</accession>
<comment type="caution">
    <text evidence="6">The sequence shown here is derived from an EMBL/GenBank/DDBJ whole genome shotgun (WGS) entry which is preliminary data.</text>
</comment>
<protein>
    <submittedName>
        <fullName evidence="6">HK97 family phage prohead protease</fullName>
    </submittedName>
</protein>
<feature type="compositionally biased region" description="Basic and acidic residues" evidence="4">
    <location>
        <begin position="205"/>
        <end position="228"/>
    </location>
</feature>
<organism evidence="6 7">
    <name type="scientific">Cryobacterium melibiosiphilum</name>
    <dbReference type="NCBI Taxonomy" id="995039"/>
    <lineage>
        <taxon>Bacteria</taxon>
        <taxon>Bacillati</taxon>
        <taxon>Actinomycetota</taxon>
        <taxon>Actinomycetes</taxon>
        <taxon>Micrococcales</taxon>
        <taxon>Microbacteriaceae</taxon>
        <taxon>Cryobacterium</taxon>
    </lineage>
</organism>
<dbReference type="Pfam" id="PF04586">
    <property type="entry name" value="Peptidase_S78"/>
    <property type="match status" value="1"/>
</dbReference>
<name>A0A3A5MDC0_9MICO</name>
<dbReference type="Proteomes" id="UP000272015">
    <property type="component" value="Unassembled WGS sequence"/>
</dbReference>
<sequence length="254" mass="27551">MPGGGLMKTKSFTVDLKTDGLAEGQFEGYAAIFGNKDSYGDIIVAGAFAESLADYGPKGAGVPCYWAHQMNDPYMNIGVTVEAKEDDRGLFVRVQLDLETNNAKQTQKLLREGRVTMMSFAYDVIEGAYVDSEEKGFYYELRKLKLHEVSVVPIGANQETEILSVKSATELLIADIKSGRPLSAQSEGDVRAAHEALGQVLKTVTSDEKSSGAPEVKDEEPSRVKSEELTGAPALRDMTAQLTIYALGQKGDQK</sequence>
<keyword evidence="7" id="KW-1185">Reference proteome</keyword>
<keyword evidence="1" id="KW-1188">Viral release from host cell</keyword>
<evidence type="ECO:0000256" key="4">
    <source>
        <dbReference type="SAM" id="MobiDB-lite"/>
    </source>
</evidence>
<reference evidence="6 7" key="1">
    <citation type="submission" date="2018-09" db="EMBL/GenBank/DDBJ databases">
        <title>Novel species of Cryobacterium.</title>
        <authorList>
            <person name="Liu Q."/>
            <person name="Xin Y.-H."/>
        </authorList>
    </citation>
    <scope>NUCLEOTIDE SEQUENCE [LARGE SCALE GENOMIC DNA]</scope>
    <source>
        <strain evidence="6 7">Hh39</strain>
    </source>
</reference>
<dbReference type="GO" id="GO:0006508">
    <property type="term" value="P:proteolysis"/>
    <property type="evidence" value="ECO:0007669"/>
    <property type="project" value="UniProtKB-KW"/>
</dbReference>
<keyword evidence="2 6" id="KW-0645">Protease</keyword>
<keyword evidence="3" id="KW-0378">Hydrolase</keyword>
<feature type="domain" description="Prohead serine protease" evidence="5">
    <location>
        <begin position="17"/>
        <end position="166"/>
    </location>
</feature>
<evidence type="ECO:0000256" key="2">
    <source>
        <dbReference type="ARBA" id="ARBA00022670"/>
    </source>
</evidence>
<feature type="region of interest" description="Disordered" evidence="4">
    <location>
        <begin position="204"/>
        <end position="234"/>
    </location>
</feature>
<dbReference type="GO" id="GO:0008233">
    <property type="term" value="F:peptidase activity"/>
    <property type="evidence" value="ECO:0007669"/>
    <property type="project" value="UniProtKB-KW"/>
</dbReference>
<proteinExistence type="predicted"/>
<gene>
    <name evidence="6" type="ORF">D6T64_12085</name>
</gene>
<evidence type="ECO:0000256" key="3">
    <source>
        <dbReference type="ARBA" id="ARBA00022801"/>
    </source>
</evidence>
<evidence type="ECO:0000313" key="7">
    <source>
        <dbReference type="Proteomes" id="UP000272015"/>
    </source>
</evidence>
<evidence type="ECO:0000259" key="5">
    <source>
        <dbReference type="Pfam" id="PF04586"/>
    </source>
</evidence>